<sequence length="595" mass="64237">MSAPSTSPRQGMLLLGGIGVCALAIVGAVRSLDTHEQVLFVNALDTSVTVTAGGEQFSLSANDHRVRPMPVGPLDVDVRSGAATLAHETVYVTDEGGLFVYNLLGAAPLYMATVRYSRDDAPGTTAPESAPLVLAGTPFLRAGHIDYMLTEPPKRLSMRKEDGRSTTRMHLGQVPGGWATSYGWLMTNHHTAKAARLAEELARALPETPGAQNAAVVARMVLARDEGLLASLAATRERRDAQPDSVDAQRAWMYNMRRAGRTDEVRAYYQAEVERDPASLVMAVMLARVEPEPAGTARLEALVRNHPGELLPRRALAVRYARQQRWADALPLLDAMEQGDPDYSRYQDTHAEVLVGLGRRAEAARRLSERLLQAGAEKEPPDLDDVLLYAKLAGHASQDGKENAAMRQLIAWAQKDQSEGLVARWLSASLGLPPDAEAPRSAQDDSVETAARLMLALAEEPEFAARASTHVDFFGFRHVGTEAGMLLAAEFERLGDAALAARTLDISGVDLGYGELQDVLRGKLPVESLTATLDWGERAALRLVLARQLDARGQDSKAAYARVKKEVLLPGAVSIALEHWTRPKPSGAVAGDTVP</sequence>
<evidence type="ECO:0000313" key="1">
    <source>
        <dbReference type="EMBL" id="NBC40702.1"/>
    </source>
</evidence>
<comment type="caution">
    <text evidence="1">The sequence shown here is derived from an EMBL/GenBank/DDBJ whole genome shotgun (WGS) entry which is preliminary data.</text>
</comment>
<dbReference type="InterPro" id="IPR011990">
    <property type="entry name" value="TPR-like_helical_dom_sf"/>
</dbReference>
<organism evidence="1 2">
    <name type="scientific">Corallococcus exiguus</name>
    <dbReference type="NCBI Taxonomy" id="83462"/>
    <lineage>
        <taxon>Bacteria</taxon>
        <taxon>Pseudomonadati</taxon>
        <taxon>Myxococcota</taxon>
        <taxon>Myxococcia</taxon>
        <taxon>Myxococcales</taxon>
        <taxon>Cystobacterineae</taxon>
        <taxon>Myxococcaceae</taxon>
        <taxon>Corallococcus</taxon>
    </lineage>
</organism>
<dbReference type="AlphaFoldDB" id="A0A7X4YAB3"/>
<keyword evidence="2" id="KW-1185">Reference proteome</keyword>
<dbReference type="EMBL" id="JAAAPK010000003">
    <property type="protein sequence ID" value="NBC40702.1"/>
    <property type="molecule type" value="Genomic_DNA"/>
</dbReference>
<gene>
    <name evidence="1" type="ORF">GTZ93_12770</name>
</gene>
<dbReference type="Proteomes" id="UP000537825">
    <property type="component" value="Unassembled WGS sequence"/>
</dbReference>
<accession>A0A7X4YAB3</accession>
<evidence type="ECO:0008006" key="3">
    <source>
        <dbReference type="Google" id="ProtNLM"/>
    </source>
</evidence>
<evidence type="ECO:0000313" key="2">
    <source>
        <dbReference type="Proteomes" id="UP000537825"/>
    </source>
</evidence>
<dbReference type="SUPFAM" id="SSF48452">
    <property type="entry name" value="TPR-like"/>
    <property type="match status" value="1"/>
</dbReference>
<protein>
    <recommendedName>
        <fullName evidence="3">Tetratricopeptide repeat protein</fullName>
    </recommendedName>
</protein>
<dbReference type="Gene3D" id="1.25.40.10">
    <property type="entry name" value="Tetratricopeptide repeat domain"/>
    <property type="match status" value="1"/>
</dbReference>
<name>A0A7X4YAB3_9BACT</name>
<reference evidence="1 2" key="1">
    <citation type="submission" date="2020-01" db="EMBL/GenBank/DDBJ databases">
        <title>The draft genome sequence of Corallococcus exiguus DSM 14696.</title>
        <authorList>
            <person name="Zhang X."/>
            <person name="Zhu H."/>
        </authorList>
    </citation>
    <scope>NUCLEOTIDE SEQUENCE [LARGE SCALE GENOMIC DNA]</scope>
    <source>
        <strain evidence="1 2">DSM 14696</strain>
    </source>
</reference>
<proteinExistence type="predicted"/>
<dbReference type="RefSeq" id="WP_139919597.1">
    <property type="nucleotide sequence ID" value="NZ_CBCSLE010000167.1"/>
</dbReference>